<name>A0A942TB75_9BACI</name>
<proteinExistence type="predicted"/>
<protein>
    <submittedName>
        <fullName evidence="2">GNAT family N-acetyltransferase</fullName>
    </submittedName>
</protein>
<dbReference type="Gene3D" id="3.40.630.30">
    <property type="match status" value="1"/>
</dbReference>
<gene>
    <name evidence="2" type="ORF">KHA97_00725</name>
</gene>
<dbReference type="PROSITE" id="PS51186">
    <property type="entry name" value="GNAT"/>
    <property type="match status" value="1"/>
</dbReference>
<dbReference type="InterPro" id="IPR016181">
    <property type="entry name" value="Acyl_CoA_acyltransferase"/>
</dbReference>
<accession>A0A942TB75</accession>
<dbReference type="Pfam" id="PF00583">
    <property type="entry name" value="Acetyltransf_1"/>
    <property type="match status" value="1"/>
</dbReference>
<dbReference type="AlphaFoldDB" id="A0A942TB75"/>
<evidence type="ECO:0000313" key="2">
    <source>
        <dbReference type="EMBL" id="MBS4193591.1"/>
    </source>
</evidence>
<sequence length="150" mass="17484">MEYLKRNITINELEACSDLYTYVFNQSPWFDEWTLESASKRLRDIIHHPQFYGFGLFDHEEHLLGFILGYAETWWDGKHFQVVEMCVKTEKQGKGIGSNLLFALENYCKESGINRIYLLTGSGGQAEAFYLKNGFYVNPRMIMMSKKLGD</sequence>
<dbReference type="SUPFAM" id="SSF55729">
    <property type="entry name" value="Acyl-CoA N-acyltransferases (Nat)"/>
    <property type="match status" value="1"/>
</dbReference>
<dbReference type="CDD" id="cd04301">
    <property type="entry name" value="NAT_SF"/>
    <property type="match status" value="1"/>
</dbReference>
<dbReference type="GO" id="GO:0016747">
    <property type="term" value="F:acyltransferase activity, transferring groups other than amino-acyl groups"/>
    <property type="evidence" value="ECO:0007669"/>
    <property type="project" value="InterPro"/>
</dbReference>
<evidence type="ECO:0000313" key="3">
    <source>
        <dbReference type="Proteomes" id="UP000681414"/>
    </source>
</evidence>
<dbReference type="InterPro" id="IPR000182">
    <property type="entry name" value="GNAT_dom"/>
</dbReference>
<dbReference type="EMBL" id="JAGYPG010000001">
    <property type="protein sequence ID" value="MBS4193591.1"/>
    <property type="molecule type" value="Genomic_DNA"/>
</dbReference>
<reference evidence="2 3" key="1">
    <citation type="submission" date="2021-05" db="EMBL/GenBank/DDBJ databases">
        <title>Novel Bacillus species.</title>
        <authorList>
            <person name="Liu G."/>
        </authorList>
    </citation>
    <scope>NUCLEOTIDE SEQUENCE [LARGE SCALE GENOMIC DNA]</scope>
    <source>
        <strain evidence="3">FJAT-49780</strain>
    </source>
</reference>
<dbReference type="Proteomes" id="UP000681414">
    <property type="component" value="Unassembled WGS sequence"/>
</dbReference>
<dbReference type="RefSeq" id="WP_213122891.1">
    <property type="nucleotide sequence ID" value="NZ_JAGYPG010000001.1"/>
</dbReference>
<evidence type="ECO:0000259" key="1">
    <source>
        <dbReference type="PROSITE" id="PS51186"/>
    </source>
</evidence>
<organism evidence="2 3">
    <name type="scientific">Lederbergia citri</name>
    <dbReference type="NCBI Taxonomy" id="2833580"/>
    <lineage>
        <taxon>Bacteria</taxon>
        <taxon>Bacillati</taxon>
        <taxon>Bacillota</taxon>
        <taxon>Bacilli</taxon>
        <taxon>Bacillales</taxon>
        <taxon>Bacillaceae</taxon>
        <taxon>Lederbergia</taxon>
    </lineage>
</organism>
<feature type="domain" description="N-acetyltransferase" evidence="1">
    <location>
        <begin position="8"/>
        <end position="149"/>
    </location>
</feature>
<keyword evidence="3" id="KW-1185">Reference proteome</keyword>
<comment type="caution">
    <text evidence="2">The sequence shown here is derived from an EMBL/GenBank/DDBJ whole genome shotgun (WGS) entry which is preliminary data.</text>
</comment>